<evidence type="ECO:0000256" key="1">
    <source>
        <dbReference type="ARBA" id="ARBA00004141"/>
    </source>
</evidence>
<dbReference type="InterPro" id="IPR050360">
    <property type="entry name" value="MFS_Sugar_Transporters"/>
</dbReference>
<dbReference type="EMBL" id="JAKIXB020000035">
    <property type="protein sequence ID" value="KAL1594649.1"/>
    <property type="molecule type" value="Genomic_DNA"/>
</dbReference>
<dbReference type="InterPro" id="IPR003663">
    <property type="entry name" value="Sugar/inositol_transpt"/>
</dbReference>
<feature type="transmembrane region" description="Helical" evidence="7">
    <location>
        <begin position="153"/>
        <end position="180"/>
    </location>
</feature>
<proteinExistence type="inferred from homology"/>
<accession>A0ABR3QR63</accession>
<dbReference type="InterPro" id="IPR020846">
    <property type="entry name" value="MFS_dom"/>
</dbReference>
<keyword evidence="5 7" id="KW-1133">Transmembrane helix</keyword>
<evidence type="ECO:0000256" key="5">
    <source>
        <dbReference type="ARBA" id="ARBA00022989"/>
    </source>
</evidence>
<feature type="transmembrane region" description="Helical" evidence="7">
    <location>
        <begin position="6"/>
        <end position="26"/>
    </location>
</feature>
<feature type="transmembrane region" description="Helical" evidence="7">
    <location>
        <begin position="571"/>
        <end position="589"/>
    </location>
</feature>
<keyword evidence="4 7" id="KW-0812">Transmembrane</keyword>
<dbReference type="Gene3D" id="1.20.1250.20">
    <property type="entry name" value="MFS general substrate transporter like domains"/>
    <property type="match status" value="1"/>
</dbReference>
<name>A0ABR3QR63_9PLEO</name>
<feature type="transmembrane region" description="Helical" evidence="7">
    <location>
        <begin position="482"/>
        <end position="504"/>
    </location>
</feature>
<gene>
    <name evidence="9" type="ORF">SLS59_008699</name>
</gene>
<evidence type="ECO:0000313" key="9">
    <source>
        <dbReference type="EMBL" id="KAL1594649.1"/>
    </source>
</evidence>
<comment type="similarity">
    <text evidence="2">Belongs to the major facilitator superfamily. Sugar transporter (TC 2.A.1.1) family.</text>
</comment>
<dbReference type="Proteomes" id="UP001521222">
    <property type="component" value="Unassembled WGS sequence"/>
</dbReference>
<dbReference type="SUPFAM" id="SSF103473">
    <property type="entry name" value="MFS general substrate transporter"/>
    <property type="match status" value="1"/>
</dbReference>
<evidence type="ECO:0000256" key="7">
    <source>
        <dbReference type="SAM" id="Phobius"/>
    </source>
</evidence>
<protein>
    <recommendedName>
        <fullName evidence="8">Major facilitator superfamily (MFS) profile domain-containing protein</fullName>
    </recommendedName>
</protein>
<feature type="transmembrane region" description="Helical" evidence="7">
    <location>
        <begin position="451"/>
        <end position="470"/>
    </location>
</feature>
<dbReference type="Pfam" id="PF00083">
    <property type="entry name" value="Sugar_tr"/>
    <property type="match status" value="1"/>
</dbReference>
<feature type="domain" description="Major facilitator superfamily (MFS) profile" evidence="8">
    <location>
        <begin position="312"/>
        <end position="759"/>
    </location>
</feature>
<dbReference type="PROSITE" id="PS00217">
    <property type="entry name" value="SUGAR_TRANSPORT_2"/>
    <property type="match status" value="1"/>
</dbReference>
<feature type="transmembrane region" description="Helical" evidence="7">
    <location>
        <begin position="192"/>
        <end position="218"/>
    </location>
</feature>
<feature type="transmembrane region" description="Helical" evidence="7">
    <location>
        <begin position="609"/>
        <end position="626"/>
    </location>
</feature>
<dbReference type="InterPro" id="IPR005828">
    <property type="entry name" value="MFS_sugar_transport-like"/>
</dbReference>
<dbReference type="Pfam" id="PF20684">
    <property type="entry name" value="Fung_rhodopsin"/>
    <property type="match status" value="1"/>
</dbReference>
<dbReference type="InterPro" id="IPR005829">
    <property type="entry name" value="Sugar_transporter_CS"/>
</dbReference>
<dbReference type="PROSITE" id="PS50850">
    <property type="entry name" value="MFS"/>
    <property type="match status" value="1"/>
</dbReference>
<comment type="subcellular location">
    <subcellularLocation>
        <location evidence="1">Membrane</location>
        <topology evidence="1">Multi-pass membrane protein</topology>
    </subcellularLocation>
</comment>
<feature type="transmembrane region" description="Helical" evidence="7">
    <location>
        <begin position="418"/>
        <end position="439"/>
    </location>
</feature>
<comment type="caution">
    <text evidence="9">The sequence shown here is derived from an EMBL/GenBank/DDBJ whole genome shotgun (WGS) entry which is preliminary data.</text>
</comment>
<evidence type="ECO:0000256" key="2">
    <source>
        <dbReference type="ARBA" id="ARBA00010992"/>
    </source>
</evidence>
<reference evidence="9 10" key="1">
    <citation type="submission" date="2024-02" db="EMBL/GenBank/DDBJ databases">
        <title>De novo assembly and annotation of 12 fungi associated with fruit tree decline syndrome in Ontario, Canada.</title>
        <authorList>
            <person name="Sulman M."/>
            <person name="Ellouze W."/>
            <person name="Ilyukhin E."/>
        </authorList>
    </citation>
    <scope>NUCLEOTIDE SEQUENCE [LARGE SCALE GENOMIC DNA]</scope>
    <source>
        <strain evidence="9 10">M97-236</strain>
    </source>
</reference>
<dbReference type="InterPro" id="IPR036259">
    <property type="entry name" value="MFS_trans_sf"/>
</dbReference>
<evidence type="ECO:0000259" key="8">
    <source>
        <dbReference type="PROSITE" id="PS50850"/>
    </source>
</evidence>
<sequence>MAETNGPKIIIALWSLTVIPLLFMLLRFYCKSGYSKPYGYDDILLAGAWLAVGHGIGKHFTDIEDNTMLVTGVKYMYISETFGLFSVPMSKASFCVTLLRLTIIPWQRRLLWIILITINLTFWAGAILTLVQCDPKEKLWNFTLEGKCWDNRIVIYFCVFVGVYSTLMDFLLALCPWLIIHKLQMRKREKMNIIAAMSMGCLAGVACAVKTAYLPLIGTWADFTYNIADVLIWAITESAITIVAASIPFLRPMMKYISSRGGSRGPSNGYTESHKLDGRLGGSRSLGTKANVEAQPVSNEPGGDDDSDKSILRETRDLGKITKTREVTVEYTVGGLQAMPGFLKVFGFKDPTSPFGYGIDSTVQQLMTSLMSLGSFVSAITAGFFASYFGRKTGLWLACALNAIAVAVQLGSTSTSGLYVGRLILGLANGYLTTFSTVYCTEAAPAHLRGVLVALFAYYVNFGSIIGSLIDNYTKQYLDKRSYRIPLACLYIVPTFLTIGLFFVPESPRWLLHRGQENEARNALLKLRQDHGEELELEWSEMLRGVEEEQRIAKSTPFMDMFRGNDLRRTLLSYGMIASQTASGVWFFIGYQTYFFSIAGITNAFEYSIMNACIGWIGVHCGIYAMKRWVGRRTLIIFGAVTCGLCELACGIAASVNPNSISTGNVLVAFTALFMFFYDACVGVAAYPLANELVSSRLRAWTVGSANALGYFLAWLVGFCSPYFINPQDFNWGPKYTYIWAGSNFICVIWFYLFVPETKGRSLEELDEIFEAKIAARKFTEYKCQIVEDARHDVYGGQDVQQMKNEA</sequence>
<feature type="transmembrane region" description="Helical" evidence="7">
    <location>
        <begin position="635"/>
        <end position="654"/>
    </location>
</feature>
<feature type="transmembrane region" description="Helical" evidence="7">
    <location>
        <begin position="111"/>
        <end position="133"/>
    </location>
</feature>
<dbReference type="PANTHER" id="PTHR48022:SF10">
    <property type="entry name" value="MAJOR FACILITATOR SUPERFAMILY (MFS) PROFILE DOMAIN-CONTAINING PROTEIN"/>
    <property type="match status" value="1"/>
</dbReference>
<keyword evidence="6 7" id="KW-0472">Membrane</keyword>
<feature type="transmembrane region" description="Helical" evidence="7">
    <location>
        <begin position="666"/>
        <end position="689"/>
    </location>
</feature>
<evidence type="ECO:0000256" key="3">
    <source>
        <dbReference type="ARBA" id="ARBA00022448"/>
    </source>
</evidence>
<keyword evidence="10" id="KW-1185">Reference proteome</keyword>
<evidence type="ECO:0000256" key="4">
    <source>
        <dbReference type="ARBA" id="ARBA00022692"/>
    </source>
</evidence>
<evidence type="ECO:0000313" key="10">
    <source>
        <dbReference type="Proteomes" id="UP001521222"/>
    </source>
</evidence>
<organism evidence="9 10">
    <name type="scientific">Nothophoma quercina</name>
    <dbReference type="NCBI Taxonomy" id="749835"/>
    <lineage>
        <taxon>Eukaryota</taxon>
        <taxon>Fungi</taxon>
        <taxon>Dikarya</taxon>
        <taxon>Ascomycota</taxon>
        <taxon>Pezizomycotina</taxon>
        <taxon>Dothideomycetes</taxon>
        <taxon>Pleosporomycetidae</taxon>
        <taxon>Pleosporales</taxon>
        <taxon>Pleosporineae</taxon>
        <taxon>Didymellaceae</taxon>
        <taxon>Nothophoma</taxon>
    </lineage>
</organism>
<feature type="transmembrane region" description="Helical" evidence="7">
    <location>
        <begin position="701"/>
        <end position="725"/>
    </location>
</feature>
<dbReference type="NCBIfam" id="TIGR00879">
    <property type="entry name" value="SP"/>
    <property type="match status" value="1"/>
</dbReference>
<dbReference type="InterPro" id="IPR049326">
    <property type="entry name" value="Rhodopsin_dom_fungi"/>
</dbReference>
<keyword evidence="3" id="KW-0813">Transport</keyword>
<dbReference type="PANTHER" id="PTHR48022">
    <property type="entry name" value="PLASTIDIC GLUCOSE TRANSPORTER 4"/>
    <property type="match status" value="1"/>
</dbReference>
<feature type="transmembrane region" description="Helical" evidence="7">
    <location>
        <begin position="366"/>
        <end position="388"/>
    </location>
</feature>
<feature type="transmembrane region" description="Helical" evidence="7">
    <location>
        <begin position="230"/>
        <end position="250"/>
    </location>
</feature>
<feature type="transmembrane region" description="Helical" evidence="7">
    <location>
        <begin position="737"/>
        <end position="755"/>
    </location>
</feature>
<evidence type="ECO:0000256" key="6">
    <source>
        <dbReference type="ARBA" id="ARBA00023136"/>
    </source>
</evidence>